<proteinExistence type="predicted"/>
<organism evidence="1 2">
    <name type="scientific">Halolamina salina</name>
    <dbReference type="NCBI Taxonomy" id="1220023"/>
    <lineage>
        <taxon>Archaea</taxon>
        <taxon>Methanobacteriati</taxon>
        <taxon>Methanobacteriota</taxon>
        <taxon>Stenosarchaea group</taxon>
        <taxon>Halobacteria</taxon>
        <taxon>Halobacteriales</taxon>
        <taxon>Haloferacaceae</taxon>
    </lineage>
</organism>
<accession>A0ABD6B772</accession>
<dbReference type="EMBL" id="JBHUDH010000092">
    <property type="protein sequence ID" value="MFD1526396.1"/>
    <property type="molecule type" value="Genomic_DNA"/>
</dbReference>
<dbReference type="AlphaFoldDB" id="A0ABD6B772"/>
<name>A0ABD6B772_9EURY</name>
<evidence type="ECO:0000313" key="2">
    <source>
        <dbReference type="Proteomes" id="UP001597111"/>
    </source>
</evidence>
<keyword evidence="2" id="KW-1185">Reference proteome</keyword>
<comment type="caution">
    <text evidence="1">The sequence shown here is derived from an EMBL/GenBank/DDBJ whole genome shotgun (WGS) entry which is preliminary data.</text>
</comment>
<reference evidence="1 2" key="1">
    <citation type="journal article" date="2019" name="Int. J. Syst. Evol. Microbiol.">
        <title>The Global Catalogue of Microorganisms (GCM) 10K type strain sequencing project: providing services to taxonomists for standard genome sequencing and annotation.</title>
        <authorList>
            <consortium name="The Broad Institute Genomics Platform"/>
            <consortium name="The Broad Institute Genome Sequencing Center for Infectious Disease"/>
            <person name="Wu L."/>
            <person name="Ma J."/>
        </authorList>
    </citation>
    <scope>NUCLEOTIDE SEQUENCE [LARGE SCALE GENOMIC DNA]</scope>
    <source>
        <strain evidence="1 2">CGMCC 1.12285</strain>
    </source>
</reference>
<evidence type="ECO:0000313" key="1">
    <source>
        <dbReference type="EMBL" id="MFD1526396.1"/>
    </source>
</evidence>
<dbReference type="Proteomes" id="UP001597111">
    <property type="component" value="Unassembled WGS sequence"/>
</dbReference>
<gene>
    <name evidence="1" type="ORF">ACFR9S_08805</name>
</gene>
<protein>
    <submittedName>
        <fullName evidence="1">Uncharacterized protein</fullName>
    </submittedName>
</protein>
<sequence>MTTTSDSEDSVWRLAVTERFGRDLSDCLVPTTPAVDPPVVPSP</sequence>
<dbReference type="RefSeq" id="WP_379730536.1">
    <property type="nucleotide sequence ID" value="NZ_JBHSWZ010000007.1"/>
</dbReference>